<organism evidence="1 2">
    <name type="scientific">Scortum barcoo</name>
    <name type="common">barcoo grunter</name>
    <dbReference type="NCBI Taxonomy" id="214431"/>
    <lineage>
        <taxon>Eukaryota</taxon>
        <taxon>Metazoa</taxon>
        <taxon>Chordata</taxon>
        <taxon>Craniata</taxon>
        <taxon>Vertebrata</taxon>
        <taxon>Euteleostomi</taxon>
        <taxon>Actinopterygii</taxon>
        <taxon>Neopterygii</taxon>
        <taxon>Teleostei</taxon>
        <taxon>Neoteleostei</taxon>
        <taxon>Acanthomorphata</taxon>
        <taxon>Eupercaria</taxon>
        <taxon>Centrarchiformes</taxon>
        <taxon>Terapontoidei</taxon>
        <taxon>Terapontidae</taxon>
        <taxon>Scortum</taxon>
    </lineage>
</organism>
<gene>
    <name evidence="1" type="ORF">L3Q82_004215</name>
</gene>
<evidence type="ECO:0000313" key="1">
    <source>
        <dbReference type="EMBL" id="KAI3355782.1"/>
    </source>
</evidence>
<dbReference type="EMBL" id="CM041550">
    <property type="protein sequence ID" value="KAI3355782.1"/>
    <property type="molecule type" value="Genomic_DNA"/>
</dbReference>
<sequence length="520" mass="57186">MAQLLGLQPQSPQLSAPPSERPQCPSAPEALSGRPTLPQCPRARKCPSEPPERPQCPPVQELERPSEPPSEPPSAPETELERPSERPSAPPSERPSAPPSAPETELEPPSAPETEPQTFRSSLPSAPEMEPFPSGPSRPTPLPELIHRLPAGRGGSPRARRLGAQGFSLRHVGLGGLHAAVRSPLGSRLYGFASTVGPPEGSGLCVRYHCHDLSEARRLPAFSLHRHASPRFRRPPLSAARKVPPSRLRRHCRPASKVPPASAVAFSPPPASRSSGSASAAATAASRAVLRLRRRLPKGSSLPVFAAATGRQRVFAASLPATREFGLTPSPPSGLRRFCLRRRRPEGSCRLWRRRRPPEGPNLNAVFWRRRRSPEGPAFAFACAVAAGHHSVHVFHCRRRLQFISCQTPNSTMAKTKELSKDTRNKIVDLHQAGKTESAIVDLIKLSTKNYHHVNNLKLWRSEFIDILVQDNNFHLKVSKTKALMVTFRKRQREEHAPIQQQDYSGESQQLQVPQGSYQT</sequence>
<comment type="caution">
    <text evidence="1">The sequence shown here is derived from an EMBL/GenBank/DDBJ whole genome shotgun (WGS) entry which is preliminary data.</text>
</comment>
<keyword evidence="2" id="KW-1185">Reference proteome</keyword>
<name>A0ACB8VJC5_9TELE</name>
<reference evidence="1" key="1">
    <citation type="submission" date="2022-04" db="EMBL/GenBank/DDBJ databases">
        <title>Jade perch genome.</title>
        <authorList>
            <person name="Chao B."/>
        </authorList>
    </citation>
    <scope>NUCLEOTIDE SEQUENCE</scope>
    <source>
        <strain evidence="1">CB-2022</strain>
    </source>
</reference>
<proteinExistence type="predicted"/>
<evidence type="ECO:0000313" key="2">
    <source>
        <dbReference type="Proteomes" id="UP000831701"/>
    </source>
</evidence>
<dbReference type="Proteomes" id="UP000831701">
    <property type="component" value="Chromosome 20"/>
</dbReference>
<protein>
    <submittedName>
        <fullName evidence="1">Uncharacterized protein</fullName>
    </submittedName>
</protein>
<accession>A0ACB8VJC5</accession>